<dbReference type="PANTHER" id="PTHR10948">
    <property type="entry name" value="TRANSPOSASE"/>
    <property type="match status" value="1"/>
</dbReference>
<protein>
    <submittedName>
        <fullName evidence="2">IS30 family (Tra8)</fullName>
    </submittedName>
</protein>
<dbReference type="InterPro" id="IPR025246">
    <property type="entry name" value="IS30-like_HTH"/>
</dbReference>
<comment type="caution">
    <text evidence="2">The sequence shown here is derived from an EMBL/GenBank/DDBJ whole genome shotgun (WGS) entry which is preliminary data.</text>
</comment>
<keyword evidence="3" id="KW-1185">Reference proteome</keyword>
<accession>A0ABN9YUM1</accession>
<dbReference type="InterPro" id="IPR051917">
    <property type="entry name" value="Transposase-Integrase"/>
</dbReference>
<dbReference type="EMBL" id="CAUZMB010000006">
    <property type="protein sequence ID" value="CAK1247093.1"/>
    <property type="molecule type" value="Genomic_DNA"/>
</dbReference>
<evidence type="ECO:0000313" key="3">
    <source>
        <dbReference type="Proteomes" id="UP001314166"/>
    </source>
</evidence>
<feature type="domain" description="Transposase IS30-like HTH" evidence="1">
    <location>
        <begin position="4"/>
        <end position="44"/>
    </location>
</feature>
<sequence length="189" mass="22365">MGQKHLTLDIRVRIETLIREKYTLSDIANQIGYSRAAITKEIQRATNHATMGMKVSTRISRRMYNALEAQTLADQKQRNKKKSPSKLTKRRQELIKDYIVNKKWSPEQIANGPLRAGVCFKTIYNWVNRKKIKGLDYWSLRDKGKRQRYHKRALSWSERKSLYLKKEDQKRATHQYSIDCRPRLGNNTL</sequence>
<dbReference type="Pfam" id="PF13936">
    <property type="entry name" value="HTH_38"/>
    <property type="match status" value="1"/>
</dbReference>
<dbReference type="Proteomes" id="UP001314166">
    <property type="component" value="Unassembled WGS sequence"/>
</dbReference>
<name>A0ABN9YUM1_9LACO</name>
<proteinExistence type="predicted"/>
<evidence type="ECO:0000313" key="2">
    <source>
        <dbReference type="EMBL" id="CAK1247093.1"/>
    </source>
</evidence>
<gene>
    <name evidence="2" type="ORF">R55214_HHFBAMCI_01105</name>
</gene>
<evidence type="ECO:0000259" key="1">
    <source>
        <dbReference type="Pfam" id="PF13936"/>
    </source>
</evidence>
<reference evidence="2 3" key="1">
    <citation type="submission" date="2023-10" db="EMBL/GenBank/DDBJ databases">
        <authorList>
            <person name="Botero Cardona J."/>
        </authorList>
    </citation>
    <scope>NUCLEOTIDE SEQUENCE [LARGE SCALE GENOMIC DNA]</scope>
    <source>
        <strain evidence="2 3">R-55214</strain>
    </source>
</reference>
<dbReference type="PANTHER" id="PTHR10948:SF23">
    <property type="entry name" value="TRANSPOSASE INSI FOR INSERTION SEQUENCE ELEMENT IS30A-RELATED"/>
    <property type="match status" value="1"/>
</dbReference>
<organism evidence="2 3">
    <name type="scientific">Fructobacillus evanidus</name>
    <dbReference type="NCBI Taxonomy" id="3064281"/>
    <lineage>
        <taxon>Bacteria</taxon>
        <taxon>Bacillati</taxon>
        <taxon>Bacillota</taxon>
        <taxon>Bacilli</taxon>
        <taxon>Lactobacillales</taxon>
        <taxon>Lactobacillaceae</taxon>
        <taxon>Fructobacillus</taxon>
    </lineage>
</organism>